<dbReference type="Gene3D" id="2.30.30.140">
    <property type="match status" value="1"/>
</dbReference>
<dbReference type="Proteomes" id="UP001209878">
    <property type="component" value="Unassembled WGS sequence"/>
</dbReference>
<accession>A0AAD9L3Z7</accession>
<dbReference type="EMBL" id="JAODUO010000341">
    <property type="protein sequence ID" value="KAK2182671.1"/>
    <property type="molecule type" value="Genomic_DNA"/>
</dbReference>
<dbReference type="Pfam" id="PF05712">
    <property type="entry name" value="MRG"/>
    <property type="match status" value="1"/>
</dbReference>
<keyword evidence="2" id="KW-0156">Chromatin regulator</keyword>
<dbReference type="Pfam" id="PF22732">
    <property type="entry name" value="MSL3_chromo-like"/>
    <property type="match status" value="1"/>
</dbReference>
<sequence length="590" mass="66213">MAERGMKFLFQPGEHVLCFEPDPAKARVLYEAKVLETSVVRDRRGRKKTGYQIHFQGWNSSWDRIVPENFVLKNSDDNRQLMKRLVHTARHIRKNKARRRRIDEILRIHFNNTLSFVDDKDISTLSPDSDIDDDDSEEMDRRWQDGSDEATEDYDCDTTGHEDEGSDEDEADTAVDVDISLPENLRKQLEEDWMLIKQRDKMVRLPASLSVIQILEGYVKHIAVNSLCATGQKIQRQTATPGGRDEQDASKTIDLSKEVADGIRTAFDFCLPSILLYDSERAQFETETQSISCRPPAKHNASCFSDASTPGVTARSPRHRNASGGHQVAASTHNTDEPPSKLLHIKQEMVDQSVDEPPTRRITRHLLAVEARKMKKKSSKSSGVEGKGTNECKGVDRVEEVVESSAGEETSTTPMLRRNSLRSRMRHSSGTTLKALADCVSPAPPAATSGNCPAATVEHRPSAAAAVDVCTPKKQPDQTTISQHDALVNEVLSWQLIPPEVYSSIPPPPSTIYGAHHLLRLFVKLPDLLQQMALPRMHLQQLTQHLEMFLGYLSERIDDLFPVSAYIDHQEFNIHSGLKIQATKHVGRTI</sequence>
<keyword evidence="5" id="KW-0539">Nucleus</keyword>
<dbReference type="InterPro" id="IPR016197">
    <property type="entry name" value="Chromo-like_dom_sf"/>
</dbReference>
<dbReference type="PANTHER" id="PTHR10880">
    <property type="entry name" value="MORTALITY FACTOR 4-LIKE PROTEIN"/>
    <property type="match status" value="1"/>
</dbReference>
<evidence type="ECO:0000256" key="6">
    <source>
        <dbReference type="SAM" id="MobiDB-lite"/>
    </source>
</evidence>
<evidence type="ECO:0000313" key="10">
    <source>
        <dbReference type="Proteomes" id="UP001209878"/>
    </source>
</evidence>
<dbReference type="InterPro" id="IPR026541">
    <property type="entry name" value="MRG_dom"/>
</dbReference>
<evidence type="ECO:0000313" key="9">
    <source>
        <dbReference type="EMBL" id="KAK2182671.1"/>
    </source>
</evidence>
<feature type="compositionally biased region" description="Acidic residues" evidence="6">
    <location>
        <begin position="146"/>
        <end position="156"/>
    </location>
</feature>
<dbReference type="Gene3D" id="1.10.274.30">
    <property type="entry name" value="MRG domain"/>
    <property type="match status" value="2"/>
</dbReference>
<evidence type="ECO:0008006" key="11">
    <source>
        <dbReference type="Google" id="ProtNLM"/>
    </source>
</evidence>
<name>A0AAD9L3Z7_RIDPI</name>
<protein>
    <recommendedName>
        <fullName evidence="11">MRG domain-containing protein</fullName>
    </recommendedName>
</protein>
<feature type="region of interest" description="Disordered" evidence="6">
    <location>
        <begin position="125"/>
        <end position="175"/>
    </location>
</feature>
<evidence type="ECO:0000256" key="4">
    <source>
        <dbReference type="ARBA" id="ARBA00023163"/>
    </source>
</evidence>
<feature type="domain" description="MSL3 chromodomain-like" evidence="8">
    <location>
        <begin position="10"/>
        <end position="85"/>
    </location>
</feature>
<evidence type="ECO:0000256" key="5">
    <source>
        <dbReference type="ARBA" id="ARBA00023242"/>
    </source>
</evidence>
<dbReference type="PROSITE" id="PS51640">
    <property type="entry name" value="MRG"/>
    <property type="match status" value="1"/>
</dbReference>
<organism evidence="9 10">
    <name type="scientific">Ridgeia piscesae</name>
    <name type="common">Tubeworm</name>
    <dbReference type="NCBI Taxonomy" id="27915"/>
    <lineage>
        <taxon>Eukaryota</taxon>
        <taxon>Metazoa</taxon>
        <taxon>Spiralia</taxon>
        <taxon>Lophotrochozoa</taxon>
        <taxon>Annelida</taxon>
        <taxon>Polychaeta</taxon>
        <taxon>Sedentaria</taxon>
        <taxon>Canalipalpata</taxon>
        <taxon>Sabellida</taxon>
        <taxon>Siboglinidae</taxon>
        <taxon>Ridgeia</taxon>
    </lineage>
</organism>
<dbReference type="FunFam" id="2.30.30.140:FF:000042">
    <property type="entry name" value="male-specific lethal 3 homolog"/>
    <property type="match status" value="1"/>
</dbReference>
<feature type="compositionally biased region" description="Polar residues" evidence="6">
    <location>
        <begin position="302"/>
        <end position="311"/>
    </location>
</feature>
<dbReference type="GO" id="GO:0072487">
    <property type="term" value="C:MSL complex"/>
    <property type="evidence" value="ECO:0007669"/>
    <property type="project" value="TreeGrafter"/>
</dbReference>
<dbReference type="GO" id="GO:0005634">
    <property type="term" value="C:nucleus"/>
    <property type="evidence" value="ECO:0007669"/>
    <property type="project" value="UniProtKB-SubCell"/>
</dbReference>
<keyword evidence="3" id="KW-0805">Transcription regulation</keyword>
<keyword evidence="10" id="KW-1185">Reference proteome</keyword>
<gene>
    <name evidence="9" type="ORF">NP493_341g02036</name>
</gene>
<evidence type="ECO:0000259" key="8">
    <source>
        <dbReference type="Pfam" id="PF22732"/>
    </source>
</evidence>
<dbReference type="PANTHER" id="PTHR10880:SF15">
    <property type="entry name" value="MSL COMPLEX SUBUNIT 3"/>
    <property type="match status" value="1"/>
</dbReference>
<evidence type="ECO:0000256" key="3">
    <source>
        <dbReference type="ARBA" id="ARBA00023015"/>
    </source>
</evidence>
<dbReference type="GO" id="GO:0006355">
    <property type="term" value="P:regulation of DNA-templated transcription"/>
    <property type="evidence" value="ECO:0007669"/>
    <property type="project" value="InterPro"/>
</dbReference>
<proteinExistence type="predicted"/>
<evidence type="ECO:0000259" key="7">
    <source>
        <dbReference type="Pfam" id="PF05712"/>
    </source>
</evidence>
<dbReference type="InterPro" id="IPR008676">
    <property type="entry name" value="MRG"/>
</dbReference>
<evidence type="ECO:0000256" key="2">
    <source>
        <dbReference type="ARBA" id="ARBA00022853"/>
    </source>
</evidence>
<comment type="caution">
    <text evidence="9">The sequence shown here is derived from an EMBL/GenBank/DDBJ whole genome shotgun (WGS) entry which is preliminary data.</text>
</comment>
<dbReference type="SUPFAM" id="SSF54160">
    <property type="entry name" value="Chromo domain-like"/>
    <property type="match status" value="1"/>
</dbReference>
<keyword evidence="4" id="KW-0804">Transcription</keyword>
<dbReference type="GO" id="GO:0035267">
    <property type="term" value="C:NuA4 histone acetyltransferase complex"/>
    <property type="evidence" value="ECO:0007669"/>
    <property type="project" value="TreeGrafter"/>
</dbReference>
<feature type="region of interest" description="Disordered" evidence="6">
    <location>
        <begin position="289"/>
        <end position="337"/>
    </location>
</feature>
<feature type="compositionally biased region" description="Acidic residues" evidence="6">
    <location>
        <begin position="164"/>
        <end position="175"/>
    </location>
</feature>
<dbReference type="InterPro" id="IPR053820">
    <property type="entry name" value="MSL3_chromo-like"/>
</dbReference>
<reference evidence="9" key="1">
    <citation type="journal article" date="2023" name="Mol. Biol. Evol.">
        <title>Third-Generation Sequencing Reveals the Adaptive Role of the Epigenome in Three Deep-Sea Polychaetes.</title>
        <authorList>
            <person name="Perez M."/>
            <person name="Aroh O."/>
            <person name="Sun Y."/>
            <person name="Lan Y."/>
            <person name="Juniper S.K."/>
            <person name="Young C.R."/>
            <person name="Angers B."/>
            <person name="Qian P.Y."/>
        </authorList>
    </citation>
    <scope>NUCLEOTIDE SEQUENCE</scope>
    <source>
        <strain evidence="9">R07B-5</strain>
    </source>
</reference>
<evidence type="ECO:0000256" key="1">
    <source>
        <dbReference type="ARBA" id="ARBA00004123"/>
    </source>
</evidence>
<dbReference type="AlphaFoldDB" id="A0AAD9L3Z7"/>
<feature type="domain" description="MRG" evidence="7">
    <location>
        <begin position="162"/>
        <end position="567"/>
    </location>
</feature>
<dbReference type="InterPro" id="IPR038217">
    <property type="entry name" value="MRG_C_sf"/>
</dbReference>
<dbReference type="GO" id="GO:0006325">
    <property type="term" value="P:chromatin organization"/>
    <property type="evidence" value="ECO:0007669"/>
    <property type="project" value="UniProtKB-KW"/>
</dbReference>
<comment type="subcellular location">
    <subcellularLocation>
        <location evidence="1">Nucleus</location>
    </subcellularLocation>
</comment>
<feature type="compositionally biased region" description="Acidic residues" evidence="6">
    <location>
        <begin position="129"/>
        <end position="138"/>
    </location>
</feature>